<feature type="domain" description="Protein kinase" evidence="1">
    <location>
        <begin position="1"/>
        <end position="216"/>
    </location>
</feature>
<reference evidence="2" key="1">
    <citation type="submission" date="2022-10" db="EMBL/GenBank/DDBJ databases">
        <title>Fusarium specimens isolated from Avocado Roots.</title>
        <authorList>
            <person name="Stajich J."/>
            <person name="Roper C."/>
            <person name="Heimlech-Rivalta G."/>
        </authorList>
    </citation>
    <scope>NUCLEOTIDE SEQUENCE</scope>
    <source>
        <strain evidence="2">CF00143</strain>
    </source>
</reference>
<dbReference type="PROSITE" id="PS50011">
    <property type="entry name" value="PROTEIN_KINASE_DOM"/>
    <property type="match status" value="1"/>
</dbReference>
<evidence type="ECO:0000259" key="1">
    <source>
        <dbReference type="PROSITE" id="PS50011"/>
    </source>
</evidence>
<dbReference type="Gene3D" id="1.10.510.10">
    <property type="entry name" value="Transferase(Phosphotransferase) domain 1"/>
    <property type="match status" value="1"/>
</dbReference>
<dbReference type="Pfam" id="PF07714">
    <property type="entry name" value="PK_Tyr_Ser-Thr"/>
    <property type="match status" value="1"/>
</dbReference>
<dbReference type="OrthoDB" id="1668230at2759"/>
<keyword evidence="3" id="KW-1185">Reference proteome</keyword>
<protein>
    <recommendedName>
        <fullName evidence="1">Protein kinase domain-containing protein</fullName>
    </recommendedName>
</protein>
<dbReference type="InterPro" id="IPR000719">
    <property type="entry name" value="Prot_kinase_dom"/>
</dbReference>
<organism evidence="2 3">
    <name type="scientific">Fusarium irregulare</name>
    <dbReference type="NCBI Taxonomy" id="2494466"/>
    <lineage>
        <taxon>Eukaryota</taxon>
        <taxon>Fungi</taxon>
        <taxon>Dikarya</taxon>
        <taxon>Ascomycota</taxon>
        <taxon>Pezizomycotina</taxon>
        <taxon>Sordariomycetes</taxon>
        <taxon>Hypocreomycetidae</taxon>
        <taxon>Hypocreales</taxon>
        <taxon>Nectriaceae</taxon>
        <taxon>Fusarium</taxon>
        <taxon>Fusarium incarnatum-equiseti species complex</taxon>
    </lineage>
</organism>
<dbReference type="AlphaFoldDB" id="A0A9W8UBM2"/>
<accession>A0A9W8UBM2</accession>
<comment type="caution">
    <text evidence="2">The sequence shown here is derived from an EMBL/GenBank/DDBJ whole genome shotgun (WGS) entry which is preliminary data.</text>
</comment>
<evidence type="ECO:0000313" key="2">
    <source>
        <dbReference type="EMBL" id="KAJ4015511.1"/>
    </source>
</evidence>
<dbReference type="SUPFAM" id="SSF56112">
    <property type="entry name" value="Protein kinase-like (PK-like)"/>
    <property type="match status" value="1"/>
</dbReference>
<dbReference type="InterPro" id="IPR011009">
    <property type="entry name" value="Kinase-like_dom_sf"/>
</dbReference>
<dbReference type="Proteomes" id="UP001152130">
    <property type="component" value="Unassembled WGS sequence"/>
</dbReference>
<evidence type="ECO:0000313" key="3">
    <source>
        <dbReference type="Proteomes" id="UP001152130"/>
    </source>
</evidence>
<sequence length="216" mass="24995">MPTESALYFFGPFPNEDICTKLTPITEMSSLQINHELSNKRLLDYSLGYTMWDWEAKIYEALGPHEHILTLIGLVHCPEKDQDRPWFLKVEKAPHGYLRDRVTQGDAPPMSTRMRMALDLAETVQHIHSRKVIWGALSPRDILLFDNFHIKVSGFVGSHRADSLFANSYEQDRLSNVVFRCEFRYENPGPYSPTVLEREMFMLGTCICEITEWAIP</sequence>
<dbReference type="GO" id="GO:0005524">
    <property type="term" value="F:ATP binding"/>
    <property type="evidence" value="ECO:0007669"/>
    <property type="project" value="InterPro"/>
</dbReference>
<gene>
    <name evidence="2" type="ORF">NW766_005855</name>
</gene>
<dbReference type="InterPro" id="IPR001245">
    <property type="entry name" value="Ser-Thr/Tyr_kinase_cat_dom"/>
</dbReference>
<proteinExistence type="predicted"/>
<dbReference type="EMBL" id="JAPDHF010000007">
    <property type="protein sequence ID" value="KAJ4015511.1"/>
    <property type="molecule type" value="Genomic_DNA"/>
</dbReference>
<name>A0A9W8UBM2_9HYPO</name>
<dbReference type="GO" id="GO:0004672">
    <property type="term" value="F:protein kinase activity"/>
    <property type="evidence" value="ECO:0007669"/>
    <property type="project" value="InterPro"/>
</dbReference>